<keyword evidence="1" id="KW-0812">Transmembrane</keyword>
<name>A0AAV9VMD1_9PEZI</name>
<keyword evidence="3" id="KW-1185">Reference proteome</keyword>
<keyword evidence="1" id="KW-0472">Membrane</keyword>
<accession>A0AAV9VMD1</accession>
<proteinExistence type="predicted"/>
<feature type="transmembrane region" description="Helical" evidence="1">
    <location>
        <begin position="20"/>
        <end position="43"/>
    </location>
</feature>
<sequence>MSNTTATPTTKDDGGSDAWQMQLTLVALVIALAALGIAFFQVLQQYLSSPQRDKCLTGAIGGWSDFTRTRWDLARWRIRVKYSRINLSPWIIIHIRQSQEAEIIQWVREQGRDYPYTSIGDFGVGRFDLTHGSLVLHPLDNPRAGLSFWTLPFREKISWTYFRVCRWRSCPGFARAGWANVLAALNVGPDDRLVDGLQDADIIPSAVDVPFQVVDLNTLGLLCYMIGLRDVQIDESTGTIHARNAYLRVQTLTIPAVGQVVSIDGDFENLRKQLHTVNSEELKSVLRSATGHIHINLFQPSIHFFDENAALYGLFYRWNSSMWESYRIWVTTNLIVQNPSHEIAIKASLTAQCTAYKKRITHAAQGEGSWSPTWMSLIGSATPTIIKYMAFLPFMPIWSAQPGESFFSAYNTYLNQARATFMKEVGKGFVPNIEFHAKIEFMLASNGIPFIRPKSEFLLTKDTGAMPDVSRSWAIEPIIPILKNWPGAEEVVDQILDPELSLPLPNAVIQLLRGVPLQEVRTGLEQYIMETEISGYTLESTIYLGLLFIDARIQQLWCKVEGGDNGPLTGFYNTPGLDAAEQCKMMNHIRFHPSAAVVDFLGCWLEVCAKIDVVGETSALIKAFHEILGEWAADGEHMCYALMDGFKPTPSTEETVHSSFRRLERSSWHPKQKTISHTLAQKCQSGRPLTRSQFVEWIKAEEHRLAGMEKILSLMQLRIWLMQLCYGCYADSPMVCKARMRRGTRVEVRLI</sequence>
<gene>
    <name evidence="2" type="ORF">TWF730_005843</name>
</gene>
<reference evidence="2 3" key="1">
    <citation type="submission" date="2019-10" db="EMBL/GenBank/DDBJ databases">
        <authorList>
            <person name="Palmer J.M."/>
        </authorList>
    </citation>
    <scope>NUCLEOTIDE SEQUENCE [LARGE SCALE GENOMIC DNA]</scope>
    <source>
        <strain evidence="2 3">TWF730</strain>
    </source>
</reference>
<dbReference type="EMBL" id="JAVHNS010000002">
    <property type="protein sequence ID" value="KAK6362146.1"/>
    <property type="molecule type" value="Genomic_DNA"/>
</dbReference>
<keyword evidence="1" id="KW-1133">Transmembrane helix</keyword>
<dbReference type="AlphaFoldDB" id="A0AAV9VMD1"/>
<evidence type="ECO:0000313" key="3">
    <source>
        <dbReference type="Proteomes" id="UP001373714"/>
    </source>
</evidence>
<protein>
    <submittedName>
        <fullName evidence="2">Uncharacterized protein</fullName>
    </submittedName>
</protein>
<evidence type="ECO:0000256" key="1">
    <source>
        <dbReference type="SAM" id="Phobius"/>
    </source>
</evidence>
<organism evidence="2 3">
    <name type="scientific">Orbilia blumenaviensis</name>
    <dbReference type="NCBI Taxonomy" id="1796055"/>
    <lineage>
        <taxon>Eukaryota</taxon>
        <taxon>Fungi</taxon>
        <taxon>Dikarya</taxon>
        <taxon>Ascomycota</taxon>
        <taxon>Pezizomycotina</taxon>
        <taxon>Orbiliomycetes</taxon>
        <taxon>Orbiliales</taxon>
        <taxon>Orbiliaceae</taxon>
        <taxon>Orbilia</taxon>
    </lineage>
</organism>
<comment type="caution">
    <text evidence="2">The sequence shown here is derived from an EMBL/GenBank/DDBJ whole genome shotgun (WGS) entry which is preliminary data.</text>
</comment>
<dbReference type="Proteomes" id="UP001373714">
    <property type="component" value="Unassembled WGS sequence"/>
</dbReference>
<evidence type="ECO:0000313" key="2">
    <source>
        <dbReference type="EMBL" id="KAK6362146.1"/>
    </source>
</evidence>